<dbReference type="STRING" id="135208.A0A4Y9ZXH5"/>
<dbReference type="GO" id="GO:0017025">
    <property type="term" value="F:TBP-class protein binding"/>
    <property type="evidence" value="ECO:0007669"/>
    <property type="project" value="TreeGrafter"/>
</dbReference>
<dbReference type="PANTHER" id="PTHR28244:SF1">
    <property type="entry name" value="RNA POLYMERASE I-SPECIFIC TRANSCRIPTION INITIATION FACTOR RRN11"/>
    <property type="match status" value="1"/>
</dbReference>
<evidence type="ECO:0000313" key="2">
    <source>
        <dbReference type="EMBL" id="TFY78723.1"/>
    </source>
</evidence>
<dbReference type="InterPro" id="IPR053029">
    <property type="entry name" value="RNA_pol_I-specific_init_factor"/>
</dbReference>
<dbReference type="OrthoDB" id="2159786at2759"/>
<keyword evidence="3" id="KW-1185">Reference proteome</keyword>
<gene>
    <name evidence="2" type="ORF">EWM64_g5293</name>
</gene>
<dbReference type="GO" id="GO:0001164">
    <property type="term" value="F:RNA polymerase I core promoter sequence-specific DNA binding"/>
    <property type="evidence" value="ECO:0007669"/>
    <property type="project" value="InterPro"/>
</dbReference>
<sequence length="232" mass="26737">MSRPQQTFLFSSLDGKTPLTARKVHIRRLYDVFQLCVQRHDRPRARRAWSILVRCKEVDWKDMWKSCLFILGDGQISAAGERDRRAEFLRMLLLRIRMREALDELELYLPSFPYQDNPVLHIYAGLMCLYLAQPAEEGMSPRNIIRDTLLSSALRKDRPFNPSLLRDAQGHLERAKILDPDNIVAQAFLEKLPSIAQPAKKGEDDSVVASDDENSMEVDEEGAARKRMKPNT</sequence>
<evidence type="ECO:0000256" key="1">
    <source>
        <dbReference type="SAM" id="MobiDB-lite"/>
    </source>
</evidence>
<dbReference type="Pfam" id="PF04090">
    <property type="entry name" value="Rrn11"/>
    <property type="match status" value="1"/>
</dbReference>
<dbReference type="GO" id="GO:0070860">
    <property type="term" value="C:RNA polymerase I core factor complex"/>
    <property type="evidence" value="ECO:0007669"/>
    <property type="project" value="TreeGrafter"/>
</dbReference>
<feature type="region of interest" description="Disordered" evidence="1">
    <location>
        <begin position="198"/>
        <end position="232"/>
    </location>
</feature>
<name>A0A4Y9ZXH5_9AGAM</name>
<protein>
    <submittedName>
        <fullName evidence="2">Uncharacterized protein</fullName>
    </submittedName>
</protein>
<dbReference type="Proteomes" id="UP000298061">
    <property type="component" value="Unassembled WGS sequence"/>
</dbReference>
<evidence type="ECO:0000313" key="3">
    <source>
        <dbReference type="Proteomes" id="UP000298061"/>
    </source>
</evidence>
<dbReference type="EMBL" id="SFCI01000627">
    <property type="protein sequence ID" value="TFY78723.1"/>
    <property type="molecule type" value="Genomic_DNA"/>
</dbReference>
<proteinExistence type="predicted"/>
<comment type="caution">
    <text evidence="2">The sequence shown here is derived from an EMBL/GenBank/DDBJ whole genome shotgun (WGS) entry which is preliminary data.</text>
</comment>
<accession>A0A4Y9ZXH5</accession>
<feature type="compositionally biased region" description="Acidic residues" evidence="1">
    <location>
        <begin position="210"/>
        <end position="221"/>
    </location>
</feature>
<organism evidence="2 3">
    <name type="scientific">Hericium alpestre</name>
    <dbReference type="NCBI Taxonomy" id="135208"/>
    <lineage>
        <taxon>Eukaryota</taxon>
        <taxon>Fungi</taxon>
        <taxon>Dikarya</taxon>
        <taxon>Basidiomycota</taxon>
        <taxon>Agaricomycotina</taxon>
        <taxon>Agaricomycetes</taxon>
        <taxon>Russulales</taxon>
        <taxon>Hericiaceae</taxon>
        <taxon>Hericium</taxon>
    </lineage>
</organism>
<dbReference type="AlphaFoldDB" id="A0A4Y9ZXH5"/>
<dbReference type="InterPro" id="IPR007224">
    <property type="entry name" value="TIF_Rrn11"/>
</dbReference>
<reference evidence="2 3" key="1">
    <citation type="submission" date="2019-02" db="EMBL/GenBank/DDBJ databases">
        <title>Genome sequencing of the rare red list fungi Hericium alpestre (H. flagellum).</title>
        <authorList>
            <person name="Buettner E."/>
            <person name="Kellner H."/>
        </authorList>
    </citation>
    <scope>NUCLEOTIDE SEQUENCE [LARGE SCALE GENOMIC DNA]</scope>
    <source>
        <strain evidence="2 3">DSM 108284</strain>
    </source>
</reference>
<dbReference type="GO" id="GO:0001181">
    <property type="term" value="F:RNA polymerase I general transcription initiation factor activity"/>
    <property type="evidence" value="ECO:0007669"/>
    <property type="project" value="InterPro"/>
</dbReference>
<dbReference type="GO" id="GO:0042790">
    <property type="term" value="P:nucleolar large rRNA transcription by RNA polymerase I"/>
    <property type="evidence" value="ECO:0007669"/>
    <property type="project" value="TreeGrafter"/>
</dbReference>
<dbReference type="PANTHER" id="PTHR28244">
    <property type="entry name" value="RNA POLYMERASE I-SPECIFIC TRANSCRIPTION INITIATION FACTOR RRN11"/>
    <property type="match status" value="1"/>
</dbReference>